<dbReference type="PANTHER" id="PTHR43779">
    <property type="entry name" value="DIOXYGENASE RV0097-RELATED"/>
    <property type="match status" value="1"/>
</dbReference>
<dbReference type="EMBL" id="JBEPSH010000001">
    <property type="protein sequence ID" value="MET4575032.1"/>
    <property type="molecule type" value="Genomic_DNA"/>
</dbReference>
<evidence type="ECO:0000256" key="4">
    <source>
        <dbReference type="ARBA" id="ARBA00023002"/>
    </source>
</evidence>
<keyword evidence="5" id="KW-0408">Iron</keyword>
<name>A0ABV2Q274_9BURK</name>
<evidence type="ECO:0000313" key="7">
    <source>
        <dbReference type="EMBL" id="MET4575032.1"/>
    </source>
</evidence>
<dbReference type="GO" id="GO:0051213">
    <property type="term" value="F:dioxygenase activity"/>
    <property type="evidence" value="ECO:0007669"/>
    <property type="project" value="UniProtKB-KW"/>
</dbReference>
<dbReference type="InterPro" id="IPR003819">
    <property type="entry name" value="TauD/TfdA-like"/>
</dbReference>
<comment type="caution">
    <text evidence="7">The sequence shown here is derived from an EMBL/GenBank/DDBJ whole genome shotgun (WGS) entry which is preliminary data.</text>
</comment>
<gene>
    <name evidence="7" type="ORF">ABIE13_000129</name>
</gene>
<sequence length="256" mass="28544">MPFLGRQFGATLDPGRLDELGGEDDALDVYRNLHSAVLRHGFVVVRDQRFTDTALMALGRQFGAIEERVIKYSTIGPSVKPQPSLWHHHSNCNGSLDDWLLYYTPAVPEHGGSTELFDSVAWFELLSEADKQWARQQQVRHDFSPVAHAGIPPIAEPAWHPMVTQRITPEGVQEALYLGGHAVELADGSVIAEGTLAQPLVRILALARTPGLRQLHEARPHDLLIWDLKAVAHRGHPWSSQSLRVIHEVVVREIKS</sequence>
<accession>A0ABV2Q274</accession>
<protein>
    <submittedName>
        <fullName evidence="7">Alpha-ketoglutarate-dependent 2,4-dichlorophenoxyacetate dioxygenase</fullName>
        <ecNumber evidence="7">1.14.11.-</ecNumber>
    </submittedName>
</protein>
<reference evidence="7 8" key="1">
    <citation type="submission" date="2024-06" db="EMBL/GenBank/DDBJ databases">
        <title>Sorghum-associated microbial communities from plants grown in Nebraska, USA.</title>
        <authorList>
            <person name="Schachtman D."/>
        </authorList>
    </citation>
    <scope>NUCLEOTIDE SEQUENCE [LARGE SCALE GENOMIC DNA]</scope>
    <source>
        <strain evidence="7 8">2709</strain>
    </source>
</reference>
<proteinExistence type="inferred from homology"/>
<keyword evidence="4 7" id="KW-0560">Oxidoreductase</keyword>
<dbReference type="InterPro" id="IPR042098">
    <property type="entry name" value="TauD-like_sf"/>
</dbReference>
<evidence type="ECO:0000256" key="5">
    <source>
        <dbReference type="ARBA" id="ARBA00023004"/>
    </source>
</evidence>
<evidence type="ECO:0000256" key="3">
    <source>
        <dbReference type="ARBA" id="ARBA00022964"/>
    </source>
</evidence>
<evidence type="ECO:0000259" key="6">
    <source>
        <dbReference type="Pfam" id="PF02668"/>
    </source>
</evidence>
<keyword evidence="8" id="KW-1185">Reference proteome</keyword>
<dbReference type="PANTHER" id="PTHR43779:SF3">
    <property type="entry name" value="(3R)-3-[(CARBOXYMETHYL)AMINO]FATTY ACID OXYGENASE_DECARBOXYLASE"/>
    <property type="match status" value="1"/>
</dbReference>
<dbReference type="RefSeq" id="WP_354440254.1">
    <property type="nucleotide sequence ID" value="NZ_JBEPSH010000001.1"/>
</dbReference>
<evidence type="ECO:0000256" key="1">
    <source>
        <dbReference type="ARBA" id="ARBA00005896"/>
    </source>
</evidence>
<dbReference type="Pfam" id="PF02668">
    <property type="entry name" value="TauD"/>
    <property type="match status" value="1"/>
</dbReference>
<feature type="domain" description="TauD/TfdA-like" evidence="6">
    <location>
        <begin position="27"/>
        <end position="244"/>
    </location>
</feature>
<organism evidence="7 8">
    <name type="scientific">Ottowia thiooxydans</name>
    <dbReference type="NCBI Taxonomy" id="219182"/>
    <lineage>
        <taxon>Bacteria</taxon>
        <taxon>Pseudomonadati</taxon>
        <taxon>Pseudomonadota</taxon>
        <taxon>Betaproteobacteria</taxon>
        <taxon>Burkholderiales</taxon>
        <taxon>Comamonadaceae</taxon>
        <taxon>Ottowia</taxon>
    </lineage>
</organism>
<evidence type="ECO:0000256" key="2">
    <source>
        <dbReference type="ARBA" id="ARBA00022723"/>
    </source>
</evidence>
<keyword evidence="2" id="KW-0479">Metal-binding</keyword>
<comment type="similarity">
    <text evidence="1">Belongs to the TfdA dioxygenase family.</text>
</comment>
<dbReference type="InterPro" id="IPR051178">
    <property type="entry name" value="TfdA_dioxygenase"/>
</dbReference>
<dbReference type="SUPFAM" id="SSF51197">
    <property type="entry name" value="Clavaminate synthase-like"/>
    <property type="match status" value="1"/>
</dbReference>
<dbReference type="Gene3D" id="3.60.130.10">
    <property type="entry name" value="Clavaminate synthase-like"/>
    <property type="match status" value="1"/>
</dbReference>
<dbReference type="Proteomes" id="UP001549320">
    <property type="component" value="Unassembled WGS sequence"/>
</dbReference>
<keyword evidence="3 7" id="KW-0223">Dioxygenase</keyword>
<evidence type="ECO:0000313" key="8">
    <source>
        <dbReference type="Proteomes" id="UP001549320"/>
    </source>
</evidence>
<dbReference type="EC" id="1.14.11.-" evidence="7"/>